<evidence type="ECO:0000259" key="16">
    <source>
        <dbReference type="PROSITE" id="PS50089"/>
    </source>
</evidence>
<evidence type="ECO:0000256" key="13">
    <source>
        <dbReference type="ARBA" id="ARBA00024209"/>
    </source>
</evidence>
<keyword evidence="9" id="KW-0833">Ubl conjugation pathway</keyword>
<dbReference type="CDD" id="cd16461">
    <property type="entry name" value="RING-H2_EL5-like"/>
    <property type="match status" value="1"/>
</dbReference>
<keyword evidence="10" id="KW-0862">Zinc</keyword>
<keyword evidence="18" id="KW-1185">Reference proteome</keyword>
<dbReference type="AlphaFoldDB" id="A0A7J7M8D9"/>
<dbReference type="InterPro" id="IPR053238">
    <property type="entry name" value="RING-H2_zinc_finger"/>
</dbReference>
<dbReference type="OrthoDB" id="8062037at2759"/>
<comment type="similarity">
    <text evidence="13">Belongs to the RING-type zinc finger family. ATL subfamily.</text>
</comment>
<sequence>MDHVFGNQALIRIFQGALVAPFFSSAHFDINSTLSTSTLLPEAPMKSMGYSSRPILYFIVYICLLLLFPSVNCEDDHSSHATRYAGLLFMMFVFIFVFIIFYKICNRRSHLITNDDIRQLPVTQPRGVAEGRIATVAALQHEQAVEGRVGLDPSLIETFPTFLYSVVKLLNIGKEVLECTVCLNHFKDGEIVRLLPKCYHGFHRDCIDAWLESHNTCPVCRDKPVPVPVLVPEPV</sequence>
<accession>A0A7J7M8D9</accession>
<dbReference type="InterPro" id="IPR013083">
    <property type="entry name" value="Znf_RING/FYVE/PHD"/>
</dbReference>
<dbReference type="EMBL" id="JACGCM010001722">
    <property type="protein sequence ID" value="KAF6151018.1"/>
    <property type="molecule type" value="Genomic_DNA"/>
</dbReference>
<evidence type="ECO:0000313" key="17">
    <source>
        <dbReference type="EMBL" id="KAF6151018.1"/>
    </source>
</evidence>
<evidence type="ECO:0000256" key="15">
    <source>
        <dbReference type="SAM" id="Phobius"/>
    </source>
</evidence>
<evidence type="ECO:0000256" key="1">
    <source>
        <dbReference type="ARBA" id="ARBA00000900"/>
    </source>
</evidence>
<comment type="subcellular location">
    <subcellularLocation>
        <location evidence="2">Membrane</location>
        <topology evidence="2">Single-pass membrane protein</topology>
    </subcellularLocation>
</comment>
<dbReference type="EC" id="2.3.2.27" evidence="4"/>
<name>A0A7J7M8D9_9MAGN</name>
<dbReference type="Proteomes" id="UP000541444">
    <property type="component" value="Unassembled WGS sequence"/>
</dbReference>
<keyword evidence="11 15" id="KW-1133">Transmembrane helix</keyword>
<dbReference type="Gene3D" id="3.30.40.10">
    <property type="entry name" value="Zinc/RING finger domain, C3HC4 (zinc finger)"/>
    <property type="match status" value="1"/>
</dbReference>
<dbReference type="GO" id="GO:0061630">
    <property type="term" value="F:ubiquitin protein ligase activity"/>
    <property type="evidence" value="ECO:0007669"/>
    <property type="project" value="UniProtKB-EC"/>
</dbReference>
<dbReference type="GO" id="GO:0016020">
    <property type="term" value="C:membrane"/>
    <property type="evidence" value="ECO:0007669"/>
    <property type="project" value="UniProtKB-SubCell"/>
</dbReference>
<dbReference type="InterPro" id="IPR001841">
    <property type="entry name" value="Znf_RING"/>
</dbReference>
<keyword evidence="5" id="KW-0808">Transferase</keyword>
<evidence type="ECO:0000256" key="3">
    <source>
        <dbReference type="ARBA" id="ARBA00004906"/>
    </source>
</evidence>
<dbReference type="GO" id="GO:0008270">
    <property type="term" value="F:zinc ion binding"/>
    <property type="evidence" value="ECO:0007669"/>
    <property type="project" value="UniProtKB-KW"/>
</dbReference>
<dbReference type="FunFam" id="3.30.40.10:FF:000187">
    <property type="entry name" value="E3 ubiquitin-protein ligase ATL6"/>
    <property type="match status" value="1"/>
</dbReference>
<organism evidence="17 18">
    <name type="scientific">Kingdonia uniflora</name>
    <dbReference type="NCBI Taxonomy" id="39325"/>
    <lineage>
        <taxon>Eukaryota</taxon>
        <taxon>Viridiplantae</taxon>
        <taxon>Streptophyta</taxon>
        <taxon>Embryophyta</taxon>
        <taxon>Tracheophyta</taxon>
        <taxon>Spermatophyta</taxon>
        <taxon>Magnoliopsida</taxon>
        <taxon>Ranunculales</taxon>
        <taxon>Circaeasteraceae</taxon>
        <taxon>Kingdonia</taxon>
    </lineage>
</organism>
<evidence type="ECO:0000313" key="18">
    <source>
        <dbReference type="Proteomes" id="UP000541444"/>
    </source>
</evidence>
<evidence type="ECO:0000256" key="6">
    <source>
        <dbReference type="ARBA" id="ARBA00022692"/>
    </source>
</evidence>
<feature type="transmembrane region" description="Helical" evidence="15">
    <location>
        <begin position="84"/>
        <end position="102"/>
    </location>
</feature>
<dbReference type="PROSITE" id="PS50089">
    <property type="entry name" value="ZF_RING_2"/>
    <property type="match status" value="1"/>
</dbReference>
<evidence type="ECO:0000256" key="9">
    <source>
        <dbReference type="ARBA" id="ARBA00022786"/>
    </source>
</evidence>
<comment type="catalytic activity">
    <reaction evidence="1">
        <text>S-ubiquitinyl-[E2 ubiquitin-conjugating enzyme]-L-cysteine + [acceptor protein]-L-lysine = [E2 ubiquitin-conjugating enzyme]-L-cysteine + N(6)-ubiquitinyl-[acceptor protein]-L-lysine.</text>
        <dbReference type="EC" id="2.3.2.27"/>
    </reaction>
</comment>
<dbReference type="PANTHER" id="PTHR14155">
    <property type="entry name" value="RING FINGER DOMAIN-CONTAINING"/>
    <property type="match status" value="1"/>
</dbReference>
<dbReference type="PANTHER" id="PTHR14155:SF610">
    <property type="entry name" value="OS01G0755700 PROTEIN"/>
    <property type="match status" value="1"/>
</dbReference>
<comment type="pathway">
    <text evidence="3">Protein modification; protein ubiquitination.</text>
</comment>
<reference evidence="17 18" key="1">
    <citation type="journal article" date="2020" name="IScience">
        <title>Genome Sequencing of the Endangered Kingdonia uniflora (Circaeasteraceae, Ranunculales) Reveals Potential Mechanisms of Evolutionary Specialization.</title>
        <authorList>
            <person name="Sun Y."/>
            <person name="Deng T."/>
            <person name="Zhang A."/>
            <person name="Moore M.J."/>
            <person name="Landis J.B."/>
            <person name="Lin N."/>
            <person name="Zhang H."/>
            <person name="Zhang X."/>
            <person name="Huang J."/>
            <person name="Zhang X."/>
            <person name="Sun H."/>
            <person name="Wang H."/>
        </authorList>
    </citation>
    <scope>NUCLEOTIDE SEQUENCE [LARGE SCALE GENOMIC DNA]</scope>
    <source>
        <strain evidence="17">TB1705</strain>
        <tissue evidence="17">Leaf</tissue>
    </source>
</reference>
<evidence type="ECO:0000256" key="7">
    <source>
        <dbReference type="ARBA" id="ARBA00022723"/>
    </source>
</evidence>
<proteinExistence type="inferred from homology"/>
<evidence type="ECO:0000256" key="10">
    <source>
        <dbReference type="ARBA" id="ARBA00022833"/>
    </source>
</evidence>
<keyword evidence="7" id="KW-0479">Metal-binding</keyword>
<feature type="transmembrane region" description="Helical" evidence="15">
    <location>
        <begin position="55"/>
        <end position="72"/>
    </location>
</feature>
<dbReference type="SUPFAM" id="SSF57850">
    <property type="entry name" value="RING/U-box"/>
    <property type="match status" value="1"/>
</dbReference>
<evidence type="ECO:0000256" key="2">
    <source>
        <dbReference type="ARBA" id="ARBA00004167"/>
    </source>
</evidence>
<evidence type="ECO:0000256" key="11">
    <source>
        <dbReference type="ARBA" id="ARBA00022989"/>
    </source>
</evidence>
<gene>
    <name evidence="17" type="ORF">GIB67_016496</name>
</gene>
<feature type="domain" description="RING-type" evidence="16">
    <location>
        <begin position="179"/>
        <end position="221"/>
    </location>
</feature>
<evidence type="ECO:0000256" key="14">
    <source>
        <dbReference type="PROSITE-ProRule" id="PRU00175"/>
    </source>
</evidence>
<keyword evidence="6 15" id="KW-0812">Transmembrane</keyword>
<protein>
    <recommendedName>
        <fullName evidence="4">RING-type E3 ubiquitin transferase</fullName>
        <ecNumber evidence="4">2.3.2.27</ecNumber>
    </recommendedName>
</protein>
<comment type="caution">
    <text evidence="17">The sequence shown here is derived from an EMBL/GenBank/DDBJ whole genome shotgun (WGS) entry which is preliminary data.</text>
</comment>
<evidence type="ECO:0000256" key="4">
    <source>
        <dbReference type="ARBA" id="ARBA00012483"/>
    </source>
</evidence>
<keyword evidence="12 15" id="KW-0472">Membrane</keyword>
<evidence type="ECO:0000256" key="8">
    <source>
        <dbReference type="ARBA" id="ARBA00022771"/>
    </source>
</evidence>
<keyword evidence="8 14" id="KW-0863">Zinc-finger</keyword>
<dbReference type="Pfam" id="PF13639">
    <property type="entry name" value="zf-RING_2"/>
    <property type="match status" value="1"/>
</dbReference>
<evidence type="ECO:0000256" key="5">
    <source>
        <dbReference type="ARBA" id="ARBA00022679"/>
    </source>
</evidence>
<evidence type="ECO:0000256" key="12">
    <source>
        <dbReference type="ARBA" id="ARBA00023136"/>
    </source>
</evidence>
<dbReference type="SMART" id="SM00184">
    <property type="entry name" value="RING"/>
    <property type="match status" value="1"/>
</dbReference>